<evidence type="ECO:0000259" key="16">
    <source>
        <dbReference type="Pfam" id="PF00890"/>
    </source>
</evidence>
<keyword evidence="11 15" id="KW-0560">Oxidoreductase</keyword>
<reference evidence="18 19" key="1">
    <citation type="submission" date="2023-07" db="EMBL/GenBank/DDBJ databases">
        <title>Sorghum-associated microbial communities from plants grown in Nebraska, USA.</title>
        <authorList>
            <person name="Schachtman D."/>
        </authorList>
    </citation>
    <scope>NUCLEOTIDE SEQUENCE [LARGE SCALE GENOMIC DNA]</scope>
    <source>
        <strain evidence="18 19">4256</strain>
    </source>
</reference>
<dbReference type="NCBIfam" id="TIGR01816">
    <property type="entry name" value="sdhA_forward"/>
    <property type="match status" value="1"/>
</dbReference>
<evidence type="ECO:0000256" key="4">
    <source>
        <dbReference type="ARBA" id="ARBA00008040"/>
    </source>
</evidence>
<dbReference type="PROSITE" id="PS00504">
    <property type="entry name" value="FRD_SDH_FAD_BINDING"/>
    <property type="match status" value="1"/>
</dbReference>
<dbReference type="Proteomes" id="UP001267638">
    <property type="component" value="Unassembled WGS sequence"/>
</dbReference>
<keyword evidence="15" id="KW-0816">Tricarboxylic acid cycle</keyword>
<proteinExistence type="inferred from homology"/>
<name>A0ABU1X5T1_SPHXE</name>
<feature type="domain" description="Fumarate reductase/succinate dehydrogenase flavoprotein-like C-terminal" evidence="17">
    <location>
        <begin position="463"/>
        <end position="600"/>
    </location>
</feature>
<protein>
    <recommendedName>
        <fullName evidence="6 14">Succinate dehydrogenase flavoprotein subunit</fullName>
        <ecNumber evidence="5 15">1.3.5.1</ecNumber>
    </recommendedName>
</protein>
<evidence type="ECO:0000256" key="13">
    <source>
        <dbReference type="ARBA" id="ARBA00049220"/>
    </source>
</evidence>
<dbReference type="NCBIfam" id="TIGR01812">
    <property type="entry name" value="sdhA_frdA_Gneg"/>
    <property type="match status" value="1"/>
</dbReference>
<sequence length="600" mass="65232">MTQAYKIIDHTYDTVVVGAGGSGLRATMGSAEAGLKTACITKLFPTRSHTVAAQGGIAASLGNNSPDHWTWHMYDTVKGSDWLGDQDAIEYMVREAPAAVIELEHAGVPFSRNEDGTIYQRPFGGHMQNMGAGPPVQRTCAAADRTGHAMLHALYQQSLKYDADFYIEYFAIDLIMENGECRGVIALCMEDGSIHRFRAHAVVLATGGYGRAYFSATSAHSCTGDGGGMVLRAGLPLQDLEFVQFHPTGIYGAGVLITEGARGEGGYLTNSEGERFMERYAPSAKDLASRDVVSRSMAMEMREGRGVGPNKDHIFLHLDHIDPKVLAERLPGITESGKIFAGVDLTRQPLPVTPTVHYNMGGIPCNYHGQVLTKKDGDPEVVVPGLFAVGEAACVSVHGANRLGSNSLIDLVVFGRATGLFLKDNLKPNGSHKPLASDAADLALSRLDKYRNATGGTPTAKLRLEMQHTMQKHAAVFRDSALLAEGVDKMHNVYAGMQDVGVSDRSLIWNTDLVETLELDNLMSQAVCTMVSAENRKESRGAHAHEDFPNRDDENWMKHTISWFDGWGGSGGEVKLDYRPVHDYTLTDEAEYVQPKARVY</sequence>
<comment type="cofactor">
    <cofactor evidence="1 15">
        <name>FAD</name>
        <dbReference type="ChEBI" id="CHEBI:57692"/>
    </cofactor>
</comment>
<comment type="subcellular location">
    <subcellularLocation>
        <location evidence="2 15">Cell inner membrane</location>
        <topology evidence="2 15">Peripheral membrane protein</topology>
        <orientation evidence="2 15">Cytoplasmic side</orientation>
    </subcellularLocation>
</comment>
<dbReference type="InterPro" id="IPR027477">
    <property type="entry name" value="Succ_DH/fumarate_Rdtase_cat_sf"/>
</dbReference>
<keyword evidence="8 15" id="KW-0285">Flavoprotein</keyword>
<dbReference type="InterPro" id="IPR036188">
    <property type="entry name" value="FAD/NAD-bd_sf"/>
</dbReference>
<dbReference type="Pfam" id="PF02910">
    <property type="entry name" value="Succ_DH_flav_C"/>
    <property type="match status" value="1"/>
</dbReference>
<dbReference type="Gene3D" id="3.90.700.10">
    <property type="entry name" value="Succinate dehydrogenase/fumarate reductase flavoprotein, catalytic domain"/>
    <property type="match status" value="1"/>
</dbReference>
<keyword evidence="12 15" id="KW-0472">Membrane</keyword>
<dbReference type="Pfam" id="PF00890">
    <property type="entry name" value="FAD_binding_2"/>
    <property type="match status" value="1"/>
</dbReference>
<dbReference type="GO" id="GO:0008177">
    <property type="term" value="F:succinate dehydrogenase (quinone) activity"/>
    <property type="evidence" value="ECO:0007669"/>
    <property type="project" value="UniProtKB-EC"/>
</dbReference>
<keyword evidence="9 15" id="KW-0274">FAD</keyword>
<dbReference type="InterPro" id="IPR003953">
    <property type="entry name" value="FAD-dep_OxRdtase_2_FAD-bd"/>
</dbReference>
<dbReference type="InterPro" id="IPR014006">
    <property type="entry name" value="Succ_Dhase_FrdA_Gneg"/>
</dbReference>
<dbReference type="InterPro" id="IPR011281">
    <property type="entry name" value="Succ_DH_flav_su_fwd"/>
</dbReference>
<keyword evidence="7 15" id="KW-0813">Transport</keyword>
<evidence type="ECO:0000259" key="17">
    <source>
        <dbReference type="Pfam" id="PF02910"/>
    </source>
</evidence>
<dbReference type="EC" id="1.3.5.1" evidence="5 15"/>
<evidence type="ECO:0000256" key="14">
    <source>
        <dbReference type="NCBIfam" id="TIGR01816"/>
    </source>
</evidence>
<evidence type="ECO:0000256" key="5">
    <source>
        <dbReference type="ARBA" id="ARBA00012792"/>
    </source>
</evidence>
<organism evidence="18 19">
    <name type="scientific">Sphingobium xenophagum</name>
    <dbReference type="NCBI Taxonomy" id="121428"/>
    <lineage>
        <taxon>Bacteria</taxon>
        <taxon>Pseudomonadati</taxon>
        <taxon>Pseudomonadota</taxon>
        <taxon>Alphaproteobacteria</taxon>
        <taxon>Sphingomonadales</taxon>
        <taxon>Sphingomonadaceae</taxon>
        <taxon>Sphingobium</taxon>
    </lineage>
</organism>
<evidence type="ECO:0000256" key="3">
    <source>
        <dbReference type="ARBA" id="ARBA00004894"/>
    </source>
</evidence>
<dbReference type="PANTHER" id="PTHR11632:SF51">
    <property type="entry name" value="SUCCINATE DEHYDROGENASE [UBIQUINONE] FLAVOPROTEIN SUBUNIT, MITOCHONDRIAL"/>
    <property type="match status" value="1"/>
</dbReference>
<dbReference type="InterPro" id="IPR003952">
    <property type="entry name" value="FRD_SDH_FAD_BS"/>
</dbReference>
<accession>A0ABU1X5T1</accession>
<dbReference type="SUPFAM" id="SSF56425">
    <property type="entry name" value="Succinate dehydrogenase/fumarate reductase flavoprotein, catalytic domain"/>
    <property type="match status" value="1"/>
</dbReference>
<dbReference type="InterPro" id="IPR030664">
    <property type="entry name" value="SdhA/FrdA/AprA"/>
</dbReference>
<evidence type="ECO:0000256" key="6">
    <source>
        <dbReference type="ARBA" id="ARBA00019965"/>
    </source>
</evidence>
<dbReference type="EMBL" id="JAVDWV010000018">
    <property type="protein sequence ID" value="MDR7156654.1"/>
    <property type="molecule type" value="Genomic_DNA"/>
</dbReference>
<dbReference type="Gene3D" id="4.10.80.40">
    <property type="entry name" value="succinate dehydrogenase protein domain"/>
    <property type="match status" value="1"/>
</dbReference>
<evidence type="ECO:0000256" key="9">
    <source>
        <dbReference type="ARBA" id="ARBA00022827"/>
    </source>
</evidence>
<evidence type="ECO:0000256" key="15">
    <source>
        <dbReference type="RuleBase" id="RU362051"/>
    </source>
</evidence>
<dbReference type="PIRSF" id="PIRSF000171">
    <property type="entry name" value="SDHA_APRA_LASPO"/>
    <property type="match status" value="1"/>
</dbReference>
<keyword evidence="19" id="KW-1185">Reference proteome</keyword>
<dbReference type="Gene3D" id="3.50.50.60">
    <property type="entry name" value="FAD/NAD(P)-binding domain"/>
    <property type="match status" value="1"/>
</dbReference>
<keyword evidence="10 15" id="KW-0249">Electron transport</keyword>
<evidence type="ECO:0000256" key="8">
    <source>
        <dbReference type="ARBA" id="ARBA00022630"/>
    </source>
</evidence>
<evidence type="ECO:0000313" key="19">
    <source>
        <dbReference type="Proteomes" id="UP001267638"/>
    </source>
</evidence>
<evidence type="ECO:0000256" key="12">
    <source>
        <dbReference type="ARBA" id="ARBA00023136"/>
    </source>
</evidence>
<dbReference type="Gene3D" id="1.20.58.100">
    <property type="entry name" value="Fumarate reductase/succinate dehydrogenase flavoprotein-like, C-terminal domain"/>
    <property type="match status" value="1"/>
</dbReference>
<dbReference type="SUPFAM" id="SSF46977">
    <property type="entry name" value="Succinate dehydrogenase/fumarate reductase flavoprotein C-terminal domain"/>
    <property type="match status" value="1"/>
</dbReference>
<evidence type="ECO:0000256" key="10">
    <source>
        <dbReference type="ARBA" id="ARBA00022982"/>
    </source>
</evidence>
<evidence type="ECO:0000256" key="11">
    <source>
        <dbReference type="ARBA" id="ARBA00023002"/>
    </source>
</evidence>
<keyword evidence="15" id="KW-1003">Cell membrane</keyword>
<comment type="caution">
    <text evidence="18">The sequence shown here is derived from an EMBL/GenBank/DDBJ whole genome shotgun (WGS) entry which is preliminary data.</text>
</comment>
<dbReference type="SUPFAM" id="SSF51905">
    <property type="entry name" value="FAD/NAD(P)-binding domain"/>
    <property type="match status" value="1"/>
</dbReference>
<feature type="domain" description="FAD-dependent oxidoreductase 2 FAD-binding" evidence="16">
    <location>
        <begin position="13"/>
        <end position="408"/>
    </location>
</feature>
<evidence type="ECO:0000313" key="18">
    <source>
        <dbReference type="EMBL" id="MDR7156654.1"/>
    </source>
</evidence>
<comment type="similarity">
    <text evidence="4 15">Belongs to the FAD-dependent oxidoreductase 2 family. FRD/SDH subfamily.</text>
</comment>
<evidence type="ECO:0000256" key="2">
    <source>
        <dbReference type="ARBA" id="ARBA00004515"/>
    </source>
</evidence>
<evidence type="ECO:0000256" key="1">
    <source>
        <dbReference type="ARBA" id="ARBA00001974"/>
    </source>
</evidence>
<comment type="catalytic activity">
    <reaction evidence="13 15">
        <text>a quinone + succinate = fumarate + a quinol</text>
        <dbReference type="Rhea" id="RHEA:40523"/>
        <dbReference type="ChEBI" id="CHEBI:24646"/>
        <dbReference type="ChEBI" id="CHEBI:29806"/>
        <dbReference type="ChEBI" id="CHEBI:30031"/>
        <dbReference type="ChEBI" id="CHEBI:132124"/>
        <dbReference type="EC" id="1.3.5.1"/>
    </reaction>
</comment>
<dbReference type="PANTHER" id="PTHR11632">
    <property type="entry name" value="SUCCINATE DEHYDROGENASE 2 FLAVOPROTEIN SUBUNIT"/>
    <property type="match status" value="1"/>
</dbReference>
<dbReference type="InterPro" id="IPR037099">
    <property type="entry name" value="Fum_R/Succ_DH_flav-like_C_sf"/>
</dbReference>
<dbReference type="RefSeq" id="WP_043151571.1">
    <property type="nucleotide sequence ID" value="NZ_JAVDWV010000018.1"/>
</dbReference>
<gene>
    <name evidence="18" type="ORF">J2W40_003499</name>
</gene>
<comment type="pathway">
    <text evidence="3 15">Carbohydrate metabolism; tricarboxylic acid cycle; fumarate from succinate (bacterial route): step 1/1.</text>
</comment>
<keyword evidence="15" id="KW-0997">Cell inner membrane</keyword>
<dbReference type="InterPro" id="IPR015939">
    <property type="entry name" value="Fum_Rdtase/Succ_DH_flav-like_C"/>
</dbReference>
<evidence type="ECO:0000256" key="7">
    <source>
        <dbReference type="ARBA" id="ARBA00022448"/>
    </source>
</evidence>